<name>A0AAN7Z8S2_9PEZI</name>
<evidence type="ECO:0000313" key="3">
    <source>
        <dbReference type="Proteomes" id="UP001305414"/>
    </source>
</evidence>
<sequence length="82" mass="8892">MALFLFALIALVAASVGSPSTTIQREPKLPLSLANNIRMTAGVSRNESDKVTVACQTLQSRGLKVITPTESSEYVEEQQTPW</sequence>
<organism evidence="2 3">
    <name type="scientific">Xylaria bambusicola</name>
    <dbReference type="NCBI Taxonomy" id="326684"/>
    <lineage>
        <taxon>Eukaryota</taxon>
        <taxon>Fungi</taxon>
        <taxon>Dikarya</taxon>
        <taxon>Ascomycota</taxon>
        <taxon>Pezizomycotina</taxon>
        <taxon>Sordariomycetes</taxon>
        <taxon>Xylariomycetidae</taxon>
        <taxon>Xylariales</taxon>
        <taxon>Xylariaceae</taxon>
        <taxon>Xylaria</taxon>
    </lineage>
</organism>
<protein>
    <submittedName>
        <fullName evidence="2">Uncharacterized protein</fullName>
    </submittedName>
</protein>
<gene>
    <name evidence="2" type="ORF">RRF57_004581</name>
</gene>
<dbReference type="Proteomes" id="UP001305414">
    <property type="component" value="Unassembled WGS sequence"/>
</dbReference>
<proteinExistence type="predicted"/>
<evidence type="ECO:0000313" key="2">
    <source>
        <dbReference type="EMBL" id="KAK5628866.1"/>
    </source>
</evidence>
<comment type="caution">
    <text evidence="2">The sequence shown here is derived from an EMBL/GenBank/DDBJ whole genome shotgun (WGS) entry which is preliminary data.</text>
</comment>
<keyword evidence="3" id="KW-1185">Reference proteome</keyword>
<feature type="chain" id="PRO_5042931660" evidence="1">
    <location>
        <begin position="18"/>
        <end position="82"/>
    </location>
</feature>
<dbReference type="EMBL" id="JAWHQM010000009">
    <property type="protein sequence ID" value="KAK5628866.1"/>
    <property type="molecule type" value="Genomic_DNA"/>
</dbReference>
<accession>A0AAN7Z8S2</accession>
<feature type="signal peptide" evidence="1">
    <location>
        <begin position="1"/>
        <end position="17"/>
    </location>
</feature>
<keyword evidence="1" id="KW-0732">Signal</keyword>
<evidence type="ECO:0000256" key="1">
    <source>
        <dbReference type="SAM" id="SignalP"/>
    </source>
</evidence>
<reference evidence="2 3" key="1">
    <citation type="submission" date="2023-10" db="EMBL/GenBank/DDBJ databases">
        <title>Draft genome sequence of Xylaria bambusicola isolate GMP-LS, the root and basal stem rot pathogen of sugarcane in Indonesia.</title>
        <authorList>
            <person name="Selvaraj P."/>
            <person name="Muralishankar V."/>
            <person name="Muruganantham S."/>
            <person name="Sp S."/>
            <person name="Haryani S."/>
            <person name="Lau K.J.X."/>
            <person name="Naqvi N.I."/>
        </authorList>
    </citation>
    <scope>NUCLEOTIDE SEQUENCE [LARGE SCALE GENOMIC DNA]</scope>
    <source>
        <strain evidence="2">GMP-LS</strain>
    </source>
</reference>
<dbReference type="AlphaFoldDB" id="A0AAN7Z8S2"/>